<evidence type="ECO:0000259" key="1">
    <source>
        <dbReference type="Pfam" id="PF01979"/>
    </source>
</evidence>
<feature type="domain" description="Amidohydrolase-related" evidence="1">
    <location>
        <begin position="58"/>
        <end position="435"/>
    </location>
</feature>
<reference evidence="2 3" key="1">
    <citation type="journal article" date="2017" name="Antonie Van Leeuwenhoek">
        <title>Phylogenomic resolution of the bacterial genus Pantoea and its relationship with Erwinia and Tatumella.</title>
        <authorList>
            <person name="Palmer M."/>
            <person name="Steenkamp E.T."/>
            <person name="Coetzee M.P."/>
            <person name="Chan W.Y."/>
            <person name="van Zyl E."/>
            <person name="De Maayer P."/>
            <person name="Coutinho T.A."/>
            <person name="Blom J."/>
            <person name="Smits T.H."/>
            <person name="Duffy B."/>
            <person name="Venter S.N."/>
        </authorList>
    </citation>
    <scope>NUCLEOTIDE SEQUENCE [LARGE SCALE GENOMIC DNA]</scope>
    <source>
        <strain evidence="2 3">LMG 2657</strain>
    </source>
</reference>
<gene>
    <name evidence="2" type="ORF">HA50_23585</name>
</gene>
<dbReference type="PANTHER" id="PTHR43668">
    <property type="entry name" value="ALLANTOINASE"/>
    <property type="match status" value="1"/>
</dbReference>
<dbReference type="SUPFAM" id="SSF51338">
    <property type="entry name" value="Composite domain of metallo-dependent hydrolases"/>
    <property type="match status" value="1"/>
</dbReference>
<name>A0A1X1EKZ1_PANCY</name>
<dbReference type="SUPFAM" id="SSF51556">
    <property type="entry name" value="Metallo-dependent hydrolases"/>
    <property type="match status" value="1"/>
</dbReference>
<dbReference type="PANTHER" id="PTHR43668:SF2">
    <property type="entry name" value="ALLANTOINASE"/>
    <property type="match status" value="1"/>
</dbReference>
<dbReference type="RefSeq" id="WP_084879315.1">
    <property type="nucleotide sequence ID" value="NZ_JAGGMY010000005.1"/>
</dbReference>
<dbReference type="InterPro" id="IPR011059">
    <property type="entry name" value="Metal-dep_hydrolase_composite"/>
</dbReference>
<protein>
    <submittedName>
        <fullName evidence="2">Allantoinase</fullName>
    </submittedName>
</protein>
<accession>A0A1X1EKZ1</accession>
<dbReference type="Proteomes" id="UP000193749">
    <property type="component" value="Unassembled WGS sequence"/>
</dbReference>
<evidence type="ECO:0000313" key="2">
    <source>
        <dbReference type="EMBL" id="ORM89597.1"/>
    </source>
</evidence>
<organism evidence="2 3">
    <name type="scientific">Pantoea cypripedii</name>
    <name type="common">Pectobacterium cypripedii</name>
    <name type="synonym">Erwinia cypripedii</name>
    <dbReference type="NCBI Taxonomy" id="55209"/>
    <lineage>
        <taxon>Bacteria</taxon>
        <taxon>Pseudomonadati</taxon>
        <taxon>Pseudomonadota</taxon>
        <taxon>Gammaproteobacteria</taxon>
        <taxon>Enterobacterales</taxon>
        <taxon>Erwiniaceae</taxon>
        <taxon>Pantoea</taxon>
    </lineage>
</organism>
<dbReference type="Gene3D" id="3.20.20.140">
    <property type="entry name" value="Metal-dependent hydrolases"/>
    <property type="match status" value="1"/>
</dbReference>
<proteinExistence type="predicted"/>
<dbReference type="STRING" id="55209.HA50_23585"/>
<sequence>MSSQKFTCEKVITGIVVLADRIIDDGFVAINQGLVVAVGSAEEGVPEANEVIDYRGSYIFPGAIDAQVHSRSQKDNEDFIWSTKAAAAGGVTTIVDMPYDAGRLICNEELFNLKRAEAEAQVRVDFALYGTVHPEEGKQHLAAMAQAGAIGFKFSSFGTDAQRFPRIAPHMLHECFSEIASLGLIAGVHNENDESVKFLIEKLKQENITDYRAHNLSRPRYTENIASAEVYELGAETGCRAHIVHCSNGRGIQLCKSYRDQGYDVTVETCLHYLTLSEEEDVARLVGKAKINPPVRQKAEREALWQHLEQGNITVLSTDHVSWSLDRKQSANMFENASGASGLELLVTLALTGAEQRNVAFHHLAKVLSYNAARLFKLDNCKGALECGKDADLIIIKRDPYIYSAAASGNNFSGWSPYDGREIYYRVERTMLRGEWVYADNVVTAEPGNGQFVSPQTRRQEPGTC</sequence>
<dbReference type="InterPro" id="IPR006680">
    <property type="entry name" value="Amidohydro-rel"/>
</dbReference>
<dbReference type="Pfam" id="PF01979">
    <property type="entry name" value="Amidohydro_1"/>
    <property type="match status" value="1"/>
</dbReference>
<dbReference type="EMBL" id="MLJI01000002">
    <property type="protein sequence ID" value="ORM89597.1"/>
    <property type="molecule type" value="Genomic_DNA"/>
</dbReference>
<dbReference type="Gene3D" id="2.30.40.10">
    <property type="entry name" value="Urease, subunit C, domain 1"/>
    <property type="match status" value="1"/>
</dbReference>
<dbReference type="GO" id="GO:0005737">
    <property type="term" value="C:cytoplasm"/>
    <property type="evidence" value="ECO:0007669"/>
    <property type="project" value="TreeGrafter"/>
</dbReference>
<dbReference type="OrthoDB" id="5687299at2"/>
<dbReference type="InterPro" id="IPR050138">
    <property type="entry name" value="DHOase/Allantoinase_Hydrolase"/>
</dbReference>
<dbReference type="GO" id="GO:0004038">
    <property type="term" value="F:allantoinase activity"/>
    <property type="evidence" value="ECO:0007669"/>
    <property type="project" value="TreeGrafter"/>
</dbReference>
<evidence type="ECO:0000313" key="3">
    <source>
        <dbReference type="Proteomes" id="UP000193749"/>
    </source>
</evidence>
<dbReference type="AlphaFoldDB" id="A0A1X1EKZ1"/>
<keyword evidence="3" id="KW-1185">Reference proteome</keyword>
<dbReference type="InterPro" id="IPR032466">
    <property type="entry name" value="Metal_Hydrolase"/>
</dbReference>
<dbReference type="GO" id="GO:0006145">
    <property type="term" value="P:purine nucleobase catabolic process"/>
    <property type="evidence" value="ECO:0007669"/>
    <property type="project" value="TreeGrafter"/>
</dbReference>
<comment type="caution">
    <text evidence="2">The sequence shown here is derived from an EMBL/GenBank/DDBJ whole genome shotgun (WGS) entry which is preliminary data.</text>
</comment>